<dbReference type="Proteomes" id="UP000028681">
    <property type="component" value="Chromosome"/>
</dbReference>
<dbReference type="HOGENOM" id="CLU_3250743_0_0_6"/>
<sequence>MNIMIMLQRFLRNLRLAINCWKFLRRTLFNKLKRYFLLKMCN</sequence>
<name>A0A076LJP0_9GAMM</name>
<organism evidence="1 2">
    <name type="scientific">Edwardsiella anguillarum ET080813</name>
    <dbReference type="NCBI Taxonomy" id="667120"/>
    <lineage>
        <taxon>Bacteria</taxon>
        <taxon>Pseudomonadati</taxon>
        <taxon>Pseudomonadota</taxon>
        <taxon>Gammaproteobacteria</taxon>
        <taxon>Enterobacterales</taxon>
        <taxon>Hafniaceae</taxon>
        <taxon>Edwardsiella</taxon>
    </lineage>
</organism>
<evidence type="ECO:0000313" key="2">
    <source>
        <dbReference type="Proteomes" id="UP000028681"/>
    </source>
</evidence>
<dbReference type="KEGG" id="ete:ETEE_2323"/>
<accession>A0A076LJP0</accession>
<dbReference type="AlphaFoldDB" id="A0A076LJP0"/>
<proteinExistence type="predicted"/>
<dbReference type="EMBL" id="CP006664">
    <property type="protein sequence ID" value="AIJ08765.1"/>
    <property type="molecule type" value="Genomic_DNA"/>
</dbReference>
<gene>
    <name evidence="1" type="ORF">ETEE_2323</name>
</gene>
<reference evidence="1 2" key="1">
    <citation type="journal article" date="2012" name="PLoS ONE">
        <title>Edwardsiella comparative phylogenomics reveal the new intra/inter-species taxonomic relationships, virulence evolution and niche adaptation mechanisms.</title>
        <authorList>
            <person name="Yang M."/>
            <person name="Lv Y."/>
            <person name="Xiao J."/>
            <person name="Wu H."/>
            <person name="Zheng H."/>
            <person name="Liu Q."/>
            <person name="Zhang Y."/>
            <person name="Wang Q."/>
        </authorList>
    </citation>
    <scope>NUCLEOTIDE SEQUENCE [LARGE SCALE GENOMIC DNA]</scope>
    <source>
        <strain evidence="2">080813</strain>
    </source>
</reference>
<evidence type="ECO:0000313" key="1">
    <source>
        <dbReference type="EMBL" id="AIJ08765.1"/>
    </source>
</evidence>
<protein>
    <submittedName>
        <fullName evidence="1">Uncharacterized protein</fullName>
    </submittedName>
</protein>